<organism evidence="3 4">
    <name type="scientific">Kitasatospora kazusensis</name>
    <dbReference type="NCBI Taxonomy" id="407974"/>
    <lineage>
        <taxon>Bacteria</taxon>
        <taxon>Bacillati</taxon>
        <taxon>Actinomycetota</taxon>
        <taxon>Actinomycetes</taxon>
        <taxon>Kitasatosporales</taxon>
        <taxon>Streptomycetaceae</taxon>
        <taxon>Kitasatospora</taxon>
    </lineage>
</organism>
<protein>
    <recommendedName>
        <fullName evidence="5">Nuclease of restriction endonuclease-like (RecB) superfamily</fullName>
    </recommendedName>
</protein>
<evidence type="ECO:0000313" key="4">
    <source>
        <dbReference type="Proteomes" id="UP001422759"/>
    </source>
</evidence>
<gene>
    <name evidence="3" type="ORF">GCM10009760_23870</name>
</gene>
<dbReference type="EMBL" id="BAAANT010000010">
    <property type="protein sequence ID" value="GAA2140590.1"/>
    <property type="molecule type" value="Genomic_DNA"/>
</dbReference>
<dbReference type="InterPro" id="IPR011856">
    <property type="entry name" value="tRNA_endonuc-like_dom_sf"/>
</dbReference>
<dbReference type="InterPro" id="IPR009362">
    <property type="entry name" value="YhcG_C"/>
</dbReference>
<keyword evidence="4" id="KW-1185">Reference proteome</keyword>
<dbReference type="PANTHER" id="PTHR30547">
    <property type="entry name" value="UNCHARACTERIZED PROTEIN YHCG-RELATED"/>
    <property type="match status" value="1"/>
</dbReference>
<sequence length="354" mass="39895">MSNEITSKADLPAQATSAGLPSGYTDLLSDIKAEIHTARIRARRIVNTELVHHYWRLGHLIVLRQEREGWGSKVVDRLSTDLRTAFPEQRGLSRRSLMYMQKAARGWPDGIVQQPAAQLPWGHIMVLLDTLDDRPTRDFYAAQAVQHGWSRAVLGNMVSSQLHLRQGMALSNFDTTVPEGSDLLREITRDPYLLDFTHVGTDHAERDLEDALVDQVVRFLQELGVGFAFVGRQYPLQVGGQEFRMDLLFYHLRLHRYVVIELKTVPAQPAHLGQLSFYTAVVDDKVRDPSRDDATLGILIAADRNSEVVQYALRGSTQPMAVSTYETLPPEMRALLPTDAQLTRVTHEVLKARA</sequence>
<feature type="domain" description="YhcG PDDEXK nuclease" evidence="1">
    <location>
        <begin position="186"/>
        <end position="329"/>
    </location>
</feature>
<dbReference type="Gene3D" id="3.40.1350.10">
    <property type="match status" value="1"/>
</dbReference>
<evidence type="ECO:0008006" key="5">
    <source>
        <dbReference type="Google" id="ProtNLM"/>
    </source>
</evidence>
<dbReference type="Pfam" id="PF17761">
    <property type="entry name" value="DUF1016_N"/>
    <property type="match status" value="1"/>
</dbReference>
<reference evidence="3 4" key="1">
    <citation type="journal article" date="2019" name="Int. J. Syst. Evol. Microbiol.">
        <title>The Global Catalogue of Microorganisms (GCM) 10K type strain sequencing project: providing services to taxonomists for standard genome sequencing and annotation.</title>
        <authorList>
            <consortium name="The Broad Institute Genomics Platform"/>
            <consortium name="The Broad Institute Genome Sequencing Center for Infectious Disease"/>
            <person name="Wu L."/>
            <person name="Ma J."/>
        </authorList>
    </citation>
    <scope>NUCLEOTIDE SEQUENCE [LARGE SCALE GENOMIC DNA]</scope>
    <source>
        <strain evidence="3 4">JCM 14560</strain>
    </source>
</reference>
<accession>A0ABN2ZDE1</accession>
<evidence type="ECO:0000259" key="1">
    <source>
        <dbReference type="Pfam" id="PF06250"/>
    </source>
</evidence>
<dbReference type="Proteomes" id="UP001422759">
    <property type="component" value="Unassembled WGS sequence"/>
</dbReference>
<dbReference type="InterPro" id="IPR053148">
    <property type="entry name" value="PD-DEXK-like_domain"/>
</dbReference>
<feature type="domain" description="YhcG N-terminal" evidence="2">
    <location>
        <begin position="30"/>
        <end position="165"/>
    </location>
</feature>
<dbReference type="Pfam" id="PF06250">
    <property type="entry name" value="YhcG_C"/>
    <property type="match status" value="1"/>
</dbReference>
<dbReference type="PANTHER" id="PTHR30547:SF0">
    <property type="entry name" value="BLR8175 PROTEIN"/>
    <property type="match status" value="1"/>
</dbReference>
<dbReference type="RefSeq" id="WP_344463791.1">
    <property type="nucleotide sequence ID" value="NZ_BAAANT010000010.1"/>
</dbReference>
<evidence type="ECO:0000313" key="3">
    <source>
        <dbReference type="EMBL" id="GAA2140590.1"/>
    </source>
</evidence>
<name>A0ABN2ZDE1_9ACTN</name>
<dbReference type="InterPro" id="IPR041527">
    <property type="entry name" value="YhcG_N"/>
</dbReference>
<comment type="caution">
    <text evidence="3">The sequence shown here is derived from an EMBL/GenBank/DDBJ whole genome shotgun (WGS) entry which is preliminary data.</text>
</comment>
<evidence type="ECO:0000259" key="2">
    <source>
        <dbReference type="Pfam" id="PF17761"/>
    </source>
</evidence>
<proteinExistence type="predicted"/>